<keyword evidence="3" id="KW-1185">Reference proteome</keyword>
<organism evidence="2 3">
    <name type="scientific">Paraglomus brasilianum</name>
    <dbReference type="NCBI Taxonomy" id="144538"/>
    <lineage>
        <taxon>Eukaryota</taxon>
        <taxon>Fungi</taxon>
        <taxon>Fungi incertae sedis</taxon>
        <taxon>Mucoromycota</taxon>
        <taxon>Glomeromycotina</taxon>
        <taxon>Glomeromycetes</taxon>
        <taxon>Paraglomerales</taxon>
        <taxon>Paraglomeraceae</taxon>
        <taxon>Paraglomus</taxon>
    </lineage>
</organism>
<dbReference type="AlphaFoldDB" id="A0A9N9B4I7"/>
<feature type="region of interest" description="Disordered" evidence="1">
    <location>
        <begin position="19"/>
        <end position="57"/>
    </location>
</feature>
<proteinExistence type="predicted"/>
<name>A0A9N9B4I7_9GLOM</name>
<dbReference type="EMBL" id="CAJVPI010000564">
    <property type="protein sequence ID" value="CAG8550458.1"/>
    <property type="molecule type" value="Genomic_DNA"/>
</dbReference>
<accession>A0A9N9B4I7</accession>
<evidence type="ECO:0000313" key="3">
    <source>
        <dbReference type="Proteomes" id="UP000789739"/>
    </source>
</evidence>
<evidence type="ECO:0000313" key="2">
    <source>
        <dbReference type="EMBL" id="CAG8550458.1"/>
    </source>
</evidence>
<dbReference type="Proteomes" id="UP000789739">
    <property type="component" value="Unassembled WGS sequence"/>
</dbReference>
<feature type="compositionally biased region" description="Polar residues" evidence="1">
    <location>
        <begin position="41"/>
        <end position="57"/>
    </location>
</feature>
<reference evidence="2" key="1">
    <citation type="submission" date="2021-06" db="EMBL/GenBank/DDBJ databases">
        <authorList>
            <person name="Kallberg Y."/>
            <person name="Tangrot J."/>
            <person name="Rosling A."/>
        </authorList>
    </citation>
    <scope>NUCLEOTIDE SEQUENCE</scope>
    <source>
        <strain evidence="2">BR232B</strain>
    </source>
</reference>
<protein>
    <submittedName>
        <fullName evidence="2">8151_t:CDS:1</fullName>
    </submittedName>
</protein>
<evidence type="ECO:0000256" key="1">
    <source>
        <dbReference type="SAM" id="MobiDB-lite"/>
    </source>
</evidence>
<feature type="compositionally biased region" description="Low complexity" evidence="1">
    <location>
        <begin position="29"/>
        <end position="38"/>
    </location>
</feature>
<sequence>MSRFEEETTEVLARQITAQLHEKQRSGTNSNYSNNYRNSNDDAMNNQITPHAPSFVSTKPTSIKDFWEKARNMTEENWEKVKELLSSSEDILVMEKSTDNLKRHLKTLLQNLVRFEQDGKFPLNEVRQWKTTITTWLNRVSGKSVSHQQKVIKKRVQQAESTRQVRMKRRKRSEIEDFLSKKKLRLEKCSI</sequence>
<comment type="caution">
    <text evidence="2">The sequence shown here is derived from an EMBL/GenBank/DDBJ whole genome shotgun (WGS) entry which is preliminary data.</text>
</comment>
<gene>
    <name evidence="2" type="ORF">PBRASI_LOCUS5060</name>
</gene>